<comment type="caution">
    <text evidence="9">The sequence shown here is derived from an EMBL/GenBank/DDBJ whole genome shotgun (WGS) entry which is preliminary data.</text>
</comment>
<dbReference type="Gene3D" id="3.30.470.20">
    <property type="entry name" value="ATP-grasp fold, B domain"/>
    <property type="match status" value="1"/>
</dbReference>
<evidence type="ECO:0000256" key="4">
    <source>
        <dbReference type="ARBA" id="ARBA00022840"/>
    </source>
</evidence>
<evidence type="ECO:0000259" key="8">
    <source>
        <dbReference type="PROSITE" id="PS50975"/>
    </source>
</evidence>
<feature type="domain" description="ATP-grasp" evidence="8">
    <location>
        <begin position="307"/>
        <end position="350"/>
    </location>
</feature>
<sequence>MSVPPIKFKCTMNNTILDVLKNRGWTEVYREDECDFYWCDPMTMKELFDHGLMGNITKICHFRNHFELTRKNLMVKNLKRLKRKWEKEYSKEEGKRLDFFPTTYELPMEYHMFIEEFRRCPGSIWIMKPVAKSQGKGIFLFRKLKDIEAWKRTGMKCDQQIISDSVNRELPETYVVSRYITNPYLLCGRKFDLRVYVLVTSFNPMKVWVYRDGFARFSNTRFSLDSIDDHYIHLTNVAVQKTAPDYDSEKGSKWSIGRLRRHLLAKYGYEKVAELFHQVDMIFIGSLLSVQKIMINDKRCFELYGYDILLDDNLRPWLLEINASPSLTASSKEDYTLKTNLLDDMLDVVDLEGNLTTFEKRVGDFDLIWNDGPVPPTSDTTEGWLIEVMNAIKPRNSGNSSELSYVFGPNGLPRLNSYLGCTSSQLTELSVK</sequence>
<dbReference type="GO" id="GO:0005524">
    <property type="term" value="F:ATP binding"/>
    <property type="evidence" value="ECO:0007669"/>
    <property type="project" value="UniProtKB-UniRule"/>
</dbReference>
<dbReference type="OrthoDB" id="202825at2759"/>
<dbReference type="EMBL" id="SKCS01000365">
    <property type="protein sequence ID" value="TNN10228.1"/>
    <property type="molecule type" value="Genomic_DNA"/>
</dbReference>
<dbReference type="GO" id="GO:0046872">
    <property type="term" value="F:metal ion binding"/>
    <property type="evidence" value="ECO:0007669"/>
    <property type="project" value="InterPro"/>
</dbReference>
<evidence type="ECO:0000313" key="10">
    <source>
        <dbReference type="Proteomes" id="UP000311919"/>
    </source>
</evidence>
<gene>
    <name evidence="9" type="ORF">EWB00_005559</name>
</gene>
<dbReference type="PROSITE" id="PS51221">
    <property type="entry name" value="TTL"/>
    <property type="match status" value="1"/>
</dbReference>
<organism evidence="9 10">
    <name type="scientific">Schistosoma japonicum</name>
    <name type="common">Blood fluke</name>
    <dbReference type="NCBI Taxonomy" id="6182"/>
    <lineage>
        <taxon>Eukaryota</taxon>
        <taxon>Metazoa</taxon>
        <taxon>Spiralia</taxon>
        <taxon>Lophotrochozoa</taxon>
        <taxon>Platyhelminthes</taxon>
        <taxon>Trematoda</taxon>
        <taxon>Digenea</taxon>
        <taxon>Strigeidida</taxon>
        <taxon>Schistosomatoidea</taxon>
        <taxon>Schistosomatidae</taxon>
        <taxon>Schistosoma</taxon>
    </lineage>
</organism>
<dbReference type="PANTHER" id="PTHR12241">
    <property type="entry name" value="TUBULIN POLYGLUTAMYLASE"/>
    <property type="match status" value="1"/>
</dbReference>
<comment type="similarity">
    <text evidence="1">Belongs to the tubulin--tyrosine ligase family.</text>
</comment>
<dbReference type="PANTHER" id="PTHR12241:SF39">
    <property type="entry name" value="TUBULIN POLYGLUTAMYLASE TTLL9-RELATED"/>
    <property type="match status" value="1"/>
</dbReference>
<keyword evidence="7" id="KW-0175">Coiled coil</keyword>
<dbReference type="Pfam" id="PF03133">
    <property type="entry name" value="TTL"/>
    <property type="match status" value="1"/>
</dbReference>
<keyword evidence="10" id="KW-1185">Reference proteome</keyword>
<evidence type="ECO:0000313" key="9">
    <source>
        <dbReference type="EMBL" id="TNN10229.1"/>
    </source>
</evidence>
<protein>
    <recommendedName>
        <fullName evidence="5">Tubulin--tyrosine ligase-like protein 9</fullName>
    </recommendedName>
</protein>
<dbReference type="EMBL" id="SKCS01000365">
    <property type="protein sequence ID" value="TNN10229.1"/>
    <property type="molecule type" value="Genomic_DNA"/>
</dbReference>
<evidence type="ECO:0000256" key="5">
    <source>
        <dbReference type="ARBA" id="ARBA00030445"/>
    </source>
</evidence>
<dbReference type="GO" id="GO:0015631">
    <property type="term" value="F:tubulin binding"/>
    <property type="evidence" value="ECO:0007669"/>
    <property type="project" value="TreeGrafter"/>
</dbReference>
<proteinExistence type="inferred from homology"/>
<evidence type="ECO:0000256" key="7">
    <source>
        <dbReference type="SAM" id="Coils"/>
    </source>
</evidence>
<dbReference type="STRING" id="6182.A0A4Z2D1D3"/>
<feature type="coiled-coil region" evidence="7">
    <location>
        <begin position="68"/>
        <end position="95"/>
    </location>
</feature>
<keyword evidence="2" id="KW-0436">Ligase</keyword>
<evidence type="ECO:0000256" key="3">
    <source>
        <dbReference type="ARBA" id="ARBA00022741"/>
    </source>
</evidence>
<dbReference type="GO" id="GO:0036064">
    <property type="term" value="C:ciliary basal body"/>
    <property type="evidence" value="ECO:0007669"/>
    <property type="project" value="TreeGrafter"/>
</dbReference>
<dbReference type="GO" id="GO:0000226">
    <property type="term" value="P:microtubule cytoskeleton organization"/>
    <property type="evidence" value="ECO:0007669"/>
    <property type="project" value="TreeGrafter"/>
</dbReference>
<name>A0A4Z2D1D3_SCHJA</name>
<dbReference type="AlphaFoldDB" id="A0A4Z2D1D3"/>
<evidence type="ECO:0000256" key="6">
    <source>
        <dbReference type="PROSITE-ProRule" id="PRU00409"/>
    </source>
</evidence>
<dbReference type="Proteomes" id="UP000311919">
    <property type="component" value="Unassembled WGS sequence"/>
</dbReference>
<dbReference type="InterPro" id="IPR004344">
    <property type="entry name" value="TTL/TTLL_fam"/>
</dbReference>
<evidence type="ECO:0000256" key="1">
    <source>
        <dbReference type="ARBA" id="ARBA00006820"/>
    </source>
</evidence>
<keyword evidence="4 6" id="KW-0067">ATP-binding</keyword>
<dbReference type="InterPro" id="IPR011761">
    <property type="entry name" value="ATP-grasp"/>
</dbReference>
<dbReference type="PROSITE" id="PS50975">
    <property type="entry name" value="ATP_GRASP"/>
    <property type="match status" value="1"/>
</dbReference>
<evidence type="ECO:0000256" key="2">
    <source>
        <dbReference type="ARBA" id="ARBA00022598"/>
    </source>
</evidence>
<keyword evidence="3 6" id="KW-0547">Nucleotide-binding</keyword>
<dbReference type="SUPFAM" id="SSF56059">
    <property type="entry name" value="Glutathione synthetase ATP-binding domain-like"/>
    <property type="match status" value="1"/>
</dbReference>
<dbReference type="GO" id="GO:0070740">
    <property type="term" value="F:tubulin-glutamic acid ligase activity"/>
    <property type="evidence" value="ECO:0007669"/>
    <property type="project" value="TreeGrafter"/>
</dbReference>
<accession>A0A4Z2D1D3</accession>
<reference evidence="9 10" key="1">
    <citation type="submission" date="2019-03" db="EMBL/GenBank/DDBJ databases">
        <title>An improved genome assembly of the fluke Schistosoma japonicum.</title>
        <authorList>
            <person name="Hu W."/>
            <person name="Luo F."/>
            <person name="Yin M."/>
            <person name="Mo X."/>
            <person name="Sun C."/>
            <person name="Wu Q."/>
            <person name="Zhu B."/>
            <person name="Xiang M."/>
            <person name="Wang J."/>
            <person name="Wang Y."/>
            <person name="Zhang T."/>
            <person name="Xu B."/>
            <person name="Zheng H."/>
            <person name="Feng Z."/>
        </authorList>
    </citation>
    <scope>NUCLEOTIDE SEQUENCE [LARGE SCALE GENOMIC DNA]</scope>
    <source>
        <strain evidence="9">HuSjv2</strain>
        <tissue evidence="9">Worms</tissue>
    </source>
</reference>